<evidence type="ECO:0000313" key="3">
    <source>
        <dbReference type="EMBL" id="KND99372.1"/>
    </source>
</evidence>
<dbReference type="VEuPathDB" id="FungiDB:B9J08_005390"/>
<gene>
    <name evidence="3" type="ORF">QG37_03504</name>
</gene>
<evidence type="ECO:0000313" key="4">
    <source>
        <dbReference type="Proteomes" id="UP000037122"/>
    </source>
</evidence>
<reference evidence="4" key="1">
    <citation type="journal article" date="2015" name="BMC Genomics">
        <title>Draft genome of a commonly misdiagnosed multidrug resistant pathogen Candida auris.</title>
        <authorList>
            <person name="Chatterjee S."/>
            <person name="Alampalli S.V."/>
            <person name="Nageshan R.K."/>
            <person name="Chettiar S.T."/>
            <person name="Joshi S."/>
            <person name="Tatu U.S."/>
        </authorList>
    </citation>
    <scope>NUCLEOTIDE SEQUENCE [LARGE SCALE GENOMIC DNA]</scope>
    <source>
        <strain evidence="4">6684</strain>
    </source>
</reference>
<dbReference type="VEuPathDB" id="FungiDB:CJJ09_003965"/>
<accession>A0A0L0NYY1</accession>
<dbReference type="GO" id="GO:0016020">
    <property type="term" value="C:membrane"/>
    <property type="evidence" value="ECO:0007669"/>
    <property type="project" value="TreeGrafter"/>
</dbReference>
<dbReference type="AlphaFoldDB" id="A0A0L0NYY1"/>
<name>A0A0L0NYY1_CANAR</name>
<dbReference type="EMBL" id="LGST01000023">
    <property type="protein sequence ID" value="KND99372.1"/>
    <property type="molecule type" value="Genomic_DNA"/>
</dbReference>
<organism evidence="3 4">
    <name type="scientific">Candidozyma auris</name>
    <name type="common">Yeast</name>
    <name type="synonym">Candida auris</name>
    <dbReference type="NCBI Taxonomy" id="498019"/>
    <lineage>
        <taxon>Eukaryota</taxon>
        <taxon>Fungi</taxon>
        <taxon>Dikarya</taxon>
        <taxon>Ascomycota</taxon>
        <taxon>Saccharomycotina</taxon>
        <taxon>Pichiomycetes</taxon>
        <taxon>Metschnikowiaceae</taxon>
        <taxon>Candidozyma</taxon>
    </lineage>
</organism>
<dbReference type="VEuPathDB" id="FungiDB:CJI97_005473"/>
<dbReference type="InterPro" id="IPR038872">
    <property type="entry name" value="Put_GTT3"/>
</dbReference>
<dbReference type="VEuPathDB" id="FungiDB:CJJ07_003366"/>
<evidence type="ECO:0000256" key="1">
    <source>
        <dbReference type="SAM" id="MobiDB-lite"/>
    </source>
</evidence>
<evidence type="ECO:0000256" key="2">
    <source>
        <dbReference type="SAM" id="Phobius"/>
    </source>
</evidence>
<dbReference type="PANTHER" id="PTHR41807:SF1">
    <property type="entry name" value="GLUTATHIONE TRANSFERASE 3"/>
    <property type="match status" value="1"/>
</dbReference>
<dbReference type="Proteomes" id="UP000037122">
    <property type="component" value="Unassembled WGS sequence"/>
</dbReference>
<keyword evidence="2" id="KW-0812">Transmembrane</keyword>
<feature type="transmembrane region" description="Helical" evidence="2">
    <location>
        <begin position="293"/>
        <end position="320"/>
    </location>
</feature>
<feature type="transmembrane region" description="Helical" evidence="2">
    <location>
        <begin position="198"/>
        <end position="222"/>
    </location>
</feature>
<dbReference type="VEuPathDB" id="FungiDB:QG37_03504"/>
<sequence>MSEFKAFKKADLAKVARKVGISVRSKDTKQSLLEKIESFIDEQPEKAKELIESAGLEDEVATLIEDEDEEEEEEHAAAGAEDDEDKDYNAPAPISFQEWVIDPAIDLFENARSKVLDFTDSIGLTTLDINDDVRELLSRVVALNYLELLAEAVFFTYTNVPIVPIKRNNSIHQVFKDNIPRLQSSNLPSPDFSALMEFSVLSVFGNWIIYAVLLPLVISFYVNFSRRVVVIQDEDDEEDDISFVVRLYKYDPFVFALAKVLIYYFILQNGALSTLESYKTIFHALKNHAVIQLGLYHQFISGLGSFPIVIGLANVAIGLYSQFEDF</sequence>
<keyword evidence="2" id="KW-0472">Membrane</keyword>
<feature type="compositionally biased region" description="Acidic residues" evidence="1">
    <location>
        <begin position="64"/>
        <end position="86"/>
    </location>
</feature>
<proteinExistence type="predicted"/>
<dbReference type="PANTHER" id="PTHR41807">
    <property type="entry name" value="GLUTATHIONE TRANSFERASE 3"/>
    <property type="match status" value="1"/>
</dbReference>
<comment type="caution">
    <text evidence="3">The sequence shown here is derived from an EMBL/GenBank/DDBJ whole genome shotgun (WGS) entry which is preliminary data.</text>
</comment>
<feature type="region of interest" description="Disordered" evidence="1">
    <location>
        <begin position="64"/>
        <end position="88"/>
    </location>
</feature>
<keyword evidence="2" id="KW-1133">Transmembrane helix</keyword>
<feature type="transmembrane region" description="Helical" evidence="2">
    <location>
        <begin position="253"/>
        <end position="272"/>
    </location>
</feature>
<dbReference type="VEuPathDB" id="FungiDB:CJI96_0004175"/>
<protein>
    <submittedName>
        <fullName evidence="3">Uncharacterized protein</fullName>
    </submittedName>
</protein>